<gene>
    <name evidence="5" type="primary">wza</name>
    <name evidence="5" type="ORF">GKIL_3150</name>
</gene>
<organism evidence="5 6">
    <name type="scientific">Gloeobacter kilaueensis (strain ATCC BAA-2537 / CCAP 1431/1 / ULC 316 / JS1)</name>
    <dbReference type="NCBI Taxonomy" id="1183438"/>
    <lineage>
        <taxon>Bacteria</taxon>
        <taxon>Bacillati</taxon>
        <taxon>Cyanobacteriota</taxon>
        <taxon>Cyanophyceae</taxon>
        <taxon>Gloeobacterales</taxon>
        <taxon>Gloeobacteraceae</taxon>
        <taxon>Gloeobacter</taxon>
    </lineage>
</organism>
<feature type="domain" description="Soluble ligand binding" evidence="4">
    <location>
        <begin position="157"/>
        <end position="189"/>
    </location>
</feature>
<evidence type="ECO:0000256" key="2">
    <source>
        <dbReference type="SAM" id="SignalP"/>
    </source>
</evidence>
<dbReference type="Pfam" id="PF02563">
    <property type="entry name" value="Poly_export"/>
    <property type="match status" value="1"/>
</dbReference>
<dbReference type="PANTHER" id="PTHR33619:SF3">
    <property type="entry name" value="POLYSACCHARIDE EXPORT PROTEIN GFCE-RELATED"/>
    <property type="match status" value="1"/>
</dbReference>
<evidence type="ECO:0000313" key="6">
    <source>
        <dbReference type="Proteomes" id="UP000017396"/>
    </source>
</evidence>
<reference evidence="5 6" key="1">
    <citation type="journal article" date="2013" name="PLoS ONE">
        <title>Cultivation and Complete Genome Sequencing of Gloeobacter kilaueensis sp. nov., from a Lava Cave in Kilauea Caldera, Hawai'i.</title>
        <authorList>
            <person name="Saw J.H."/>
            <person name="Schatz M."/>
            <person name="Brown M.V."/>
            <person name="Kunkel D.D."/>
            <person name="Foster J.S."/>
            <person name="Shick H."/>
            <person name="Christensen S."/>
            <person name="Hou S."/>
            <person name="Wan X."/>
            <person name="Donachie S.P."/>
        </authorList>
    </citation>
    <scope>NUCLEOTIDE SEQUENCE [LARGE SCALE GENOMIC DNA]</scope>
    <source>
        <strain evidence="6">JS</strain>
    </source>
</reference>
<dbReference type="KEGG" id="glj:GKIL_3150"/>
<dbReference type="AlphaFoldDB" id="U5QKG1"/>
<dbReference type="HOGENOM" id="CLU_022181_0_0_3"/>
<sequence>MSRNSFRAVPSLLVVAPLLLAAPPVLAQPQGAGPVQSFDLSAAQDGYLLGPGDRLKISVLGSPEFSSEQPVLPDGTVSVYLVGTVPVTNQTVADLSALLERRLAAYIKKPKVSISVQALRPLRIAVSGEVLQPGPRQLQSLLATGSIPNVNANTLPTVSAALAAAGGVTNRADVSAIRLERRTVDGQVIVKKIDLWRLMNEGRVEEDMLLKDGDVLLVPQVAADSPIDSRVIGYSTIAPTKIRVRVLGEVNKVGPFDLDAHSTVFDAIAAAGGMTNYAAPESVEVLSLQRDGRVKNRIVNGNLAFNNDASQNLQLQDQDAVIVRRSLGGELLNGLNTVAAPVSTFANLFFIFRNFRY</sequence>
<dbReference type="STRING" id="1183438.GKIL_3150"/>
<keyword evidence="1 2" id="KW-0732">Signal</keyword>
<dbReference type="OrthoDB" id="9793939at2"/>
<dbReference type="EMBL" id="CP003587">
    <property type="protein sequence ID" value="AGY59396.1"/>
    <property type="molecule type" value="Genomic_DNA"/>
</dbReference>
<feature type="signal peptide" evidence="2">
    <location>
        <begin position="1"/>
        <end position="27"/>
    </location>
</feature>
<dbReference type="InterPro" id="IPR019554">
    <property type="entry name" value="Soluble_ligand-bd"/>
</dbReference>
<dbReference type="InterPro" id="IPR049712">
    <property type="entry name" value="Poly_export"/>
</dbReference>
<dbReference type="PANTHER" id="PTHR33619">
    <property type="entry name" value="POLYSACCHARIDE EXPORT PROTEIN GFCE-RELATED"/>
    <property type="match status" value="1"/>
</dbReference>
<feature type="chain" id="PRO_5004663757" evidence="2">
    <location>
        <begin position="28"/>
        <end position="357"/>
    </location>
</feature>
<evidence type="ECO:0000259" key="3">
    <source>
        <dbReference type="Pfam" id="PF02563"/>
    </source>
</evidence>
<evidence type="ECO:0000256" key="1">
    <source>
        <dbReference type="ARBA" id="ARBA00022729"/>
    </source>
</evidence>
<feature type="domain" description="Soluble ligand binding" evidence="4">
    <location>
        <begin position="243"/>
        <end position="293"/>
    </location>
</feature>
<dbReference type="RefSeq" id="WP_023174658.1">
    <property type="nucleotide sequence ID" value="NC_022600.1"/>
</dbReference>
<feature type="domain" description="Polysaccharide export protein N-terminal" evidence="3">
    <location>
        <begin position="42"/>
        <end position="117"/>
    </location>
</feature>
<dbReference type="InterPro" id="IPR003715">
    <property type="entry name" value="Poly_export_N"/>
</dbReference>
<keyword evidence="6" id="KW-1185">Reference proteome</keyword>
<evidence type="ECO:0000313" key="5">
    <source>
        <dbReference type="EMBL" id="AGY59396.1"/>
    </source>
</evidence>
<dbReference type="Gene3D" id="3.10.560.10">
    <property type="entry name" value="Outer membrane lipoprotein wza domain like"/>
    <property type="match status" value="2"/>
</dbReference>
<proteinExistence type="predicted"/>
<protein>
    <submittedName>
        <fullName evidence="5">Polysaccharide export protein</fullName>
    </submittedName>
</protein>
<dbReference type="Proteomes" id="UP000017396">
    <property type="component" value="Chromosome"/>
</dbReference>
<dbReference type="eggNOG" id="COG1596">
    <property type="taxonomic scope" value="Bacteria"/>
</dbReference>
<accession>U5QKG1</accession>
<evidence type="ECO:0000259" key="4">
    <source>
        <dbReference type="Pfam" id="PF10531"/>
    </source>
</evidence>
<dbReference type="Pfam" id="PF10531">
    <property type="entry name" value="SLBB"/>
    <property type="match status" value="2"/>
</dbReference>
<name>U5QKG1_GLOK1</name>
<dbReference type="GO" id="GO:0015159">
    <property type="term" value="F:polysaccharide transmembrane transporter activity"/>
    <property type="evidence" value="ECO:0007669"/>
    <property type="project" value="InterPro"/>
</dbReference>